<accession>A0A8X6GAB6</accession>
<comment type="caution">
    <text evidence="2">The sequence shown here is derived from an EMBL/GenBank/DDBJ whole genome shotgun (WGS) entry which is preliminary data.</text>
</comment>
<feature type="region of interest" description="Disordered" evidence="1">
    <location>
        <begin position="40"/>
        <end position="67"/>
    </location>
</feature>
<keyword evidence="3" id="KW-1185">Reference proteome</keyword>
<reference evidence="2" key="1">
    <citation type="submission" date="2020-07" db="EMBL/GenBank/DDBJ databases">
        <title>Multicomponent nature underlies the extraordinary mechanical properties of spider dragline silk.</title>
        <authorList>
            <person name="Kono N."/>
            <person name="Nakamura H."/>
            <person name="Mori M."/>
            <person name="Yoshida Y."/>
            <person name="Ohtoshi R."/>
            <person name="Malay A.D."/>
            <person name="Moran D.A.P."/>
            <person name="Tomita M."/>
            <person name="Numata K."/>
            <person name="Arakawa K."/>
        </authorList>
    </citation>
    <scope>NUCLEOTIDE SEQUENCE</scope>
</reference>
<dbReference type="Proteomes" id="UP000887116">
    <property type="component" value="Unassembled WGS sequence"/>
</dbReference>
<sequence length="128" mass="15009">MHRGARLFQRTKNSELKALRFQEDNKLHIKRCKIRFLPHPGARVARNTENQHPKNPRRTSSMDISPAALLQDPRLTTDYADPCEKHQNMEGLLTKAISYRICFQQLLDYAQENPRFGNPPTYDTYRIT</sequence>
<protein>
    <submittedName>
        <fullName evidence="2">Uncharacterized protein</fullName>
    </submittedName>
</protein>
<evidence type="ECO:0000256" key="1">
    <source>
        <dbReference type="SAM" id="MobiDB-lite"/>
    </source>
</evidence>
<organism evidence="2 3">
    <name type="scientific">Trichonephila clavata</name>
    <name type="common">Joro spider</name>
    <name type="synonym">Nephila clavata</name>
    <dbReference type="NCBI Taxonomy" id="2740835"/>
    <lineage>
        <taxon>Eukaryota</taxon>
        <taxon>Metazoa</taxon>
        <taxon>Ecdysozoa</taxon>
        <taxon>Arthropoda</taxon>
        <taxon>Chelicerata</taxon>
        <taxon>Arachnida</taxon>
        <taxon>Araneae</taxon>
        <taxon>Araneomorphae</taxon>
        <taxon>Entelegynae</taxon>
        <taxon>Araneoidea</taxon>
        <taxon>Nephilidae</taxon>
        <taxon>Trichonephila</taxon>
    </lineage>
</organism>
<dbReference type="AlphaFoldDB" id="A0A8X6GAB6"/>
<proteinExistence type="predicted"/>
<evidence type="ECO:0000313" key="2">
    <source>
        <dbReference type="EMBL" id="GFQ99522.1"/>
    </source>
</evidence>
<name>A0A8X6GAB6_TRICU</name>
<evidence type="ECO:0000313" key="3">
    <source>
        <dbReference type="Proteomes" id="UP000887116"/>
    </source>
</evidence>
<gene>
    <name evidence="2" type="ORF">TNCT_427831</name>
</gene>
<dbReference type="EMBL" id="BMAO01005158">
    <property type="protein sequence ID" value="GFQ99522.1"/>
    <property type="molecule type" value="Genomic_DNA"/>
</dbReference>